<name>A0A1D8S6F4_9EURY</name>
<dbReference type="InterPro" id="IPR006158">
    <property type="entry name" value="Cobalamin-bd"/>
</dbReference>
<keyword evidence="6" id="KW-0808">Transferase</keyword>
<keyword evidence="6" id="KW-0489">Methyltransferase</keyword>
<dbReference type="PROSITE" id="PS51337">
    <property type="entry name" value="B12_BINDING_NTER"/>
    <property type="match status" value="1"/>
</dbReference>
<evidence type="ECO:0000256" key="3">
    <source>
        <dbReference type="ARBA" id="ARBA00023285"/>
    </source>
</evidence>
<dbReference type="KEGG" id="hhsr:HSR6_1818"/>
<dbReference type="NCBIfam" id="TIGR02370">
    <property type="entry name" value="pyl_corrinoid"/>
    <property type="match status" value="1"/>
</dbReference>
<dbReference type="OrthoDB" id="134276at2157"/>
<dbReference type="InterPro" id="IPR036724">
    <property type="entry name" value="Cobalamin-bd_sf"/>
</dbReference>
<accession>A0A1J1ADN5</accession>
<dbReference type="GO" id="GO:0005829">
    <property type="term" value="C:cytosol"/>
    <property type="evidence" value="ECO:0007669"/>
    <property type="project" value="TreeGrafter"/>
</dbReference>
<proteinExistence type="inferred from homology"/>
<dbReference type="SUPFAM" id="SSF47644">
    <property type="entry name" value="Methionine synthase domain"/>
    <property type="match status" value="1"/>
</dbReference>
<evidence type="ECO:0000313" key="9">
    <source>
        <dbReference type="Proteomes" id="UP000186165"/>
    </source>
</evidence>
<evidence type="ECO:0000313" key="6">
    <source>
        <dbReference type="EMBL" id="AOW80921.1"/>
    </source>
</evidence>
<dbReference type="SMART" id="SM01018">
    <property type="entry name" value="B12-binding_2"/>
    <property type="match status" value="1"/>
</dbReference>
<reference evidence="6 8" key="1">
    <citation type="submission" date="2016-06" db="EMBL/GenBank/DDBJ databases">
        <title>Discovery of anaerobic lithoheterotrophic haloarchaeon capable of sulfur respiration by hydrogen and formate.</title>
        <authorList>
            <person name="Sorokin D.Y."/>
            <person name="Kublanov I.V."/>
            <person name="Roman P."/>
            <person name="Sinninghe Damste J.S."/>
            <person name="Golyshin P.N."/>
            <person name="Rojo D."/>
            <person name="Ciordia S."/>
            <person name="Mena Md.C."/>
            <person name="Ferrer M."/>
            <person name="Smedile F."/>
            <person name="Messina E."/>
            <person name="La Cono V."/>
            <person name="Yakimov M.M."/>
        </authorList>
    </citation>
    <scope>NUCLEOTIDE SEQUENCE [LARGE SCALE GENOMIC DNA]</scope>
    <source>
        <strain evidence="6 8">HTSR1</strain>
    </source>
</reference>
<feature type="domain" description="B12-binding" evidence="4">
    <location>
        <begin position="101"/>
        <end position="224"/>
    </location>
</feature>
<dbReference type="GeneID" id="30418350"/>
<dbReference type="GO" id="GO:0046653">
    <property type="term" value="P:tetrahydrofolate metabolic process"/>
    <property type="evidence" value="ECO:0007669"/>
    <property type="project" value="TreeGrafter"/>
</dbReference>
<dbReference type="STRING" id="1873524.HSR6_1818"/>
<evidence type="ECO:0000313" key="7">
    <source>
        <dbReference type="EMBL" id="APE96254.1"/>
    </source>
</evidence>
<dbReference type="Pfam" id="PF02607">
    <property type="entry name" value="B12-binding_2"/>
    <property type="match status" value="1"/>
</dbReference>
<keyword evidence="3" id="KW-0170">Cobalt</keyword>
<dbReference type="Pfam" id="PF02310">
    <property type="entry name" value="B12-binding"/>
    <property type="match status" value="1"/>
</dbReference>
<dbReference type="InterPro" id="IPR036594">
    <property type="entry name" value="Meth_synthase_dom"/>
</dbReference>
<dbReference type="AlphaFoldDB" id="A0A1D8S6F4"/>
<dbReference type="InterPro" id="IPR003759">
    <property type="entry name" value="Cbl-bd_cap"/>
</dbReference>
<keyword evidence="9" id="KW-1185">Reference proteome</keyword>
<evidence type="ECO:0000256" key="1">
    <source>
        <dbReference type="ARBA" id="ARBA00010854"/>
    </source>
</evidence>
<gene>
    <name evidence="7" type="ORF">HSR6_1818</name>
    <name evidence="6" type="ORF">HTSR_1752</name>
</gene>
<dbReference type="Proteomes" id="UP000186165">
    <property type="component" value="Chromosome"/>
</dbReference>
<protein>
    <submittedName>
        <fullName evidence="6">Corrinoid methyltransferase</fullName>
    </submittedName>
</protein>
<dbReference type="Proteomes" id="UP000185608">
    <property type="component" value="Chromosome"/>
</dbReference>
<sequence length="224" mass="24417">MTDEDSADDLDPIIEDIQQAIIDLEEDKTAELTQEAIDKDLNPLVILQEGLTEGVRTVGDKFGRGEVFLPELAMSADCMKAGVELVEPLLDEMDLGDEDTAGKVVIGTVDEDIHNIGKNILITMLKANGFDVIDLGVEIPNEDFVEAVREEDPDILGMSALMTMTMDHQEEVVELLEEEGLRDDVKVMVGGAPTSEEWRDEIGADGYADNADAAVQEAIELLAE</sequence>
<dbReference type="PANTHER" id="PTHR45833:SF1">
    <property type="entry name" value="METHIONINE SYNTHASE"/>
    <property type="match status" value="1"/>
</dbReference>
<dbReference type="Gene3D" id="3.40.50.280">
    <property type="entry name" value="Cobalamin-binding domain"/>
    <property type="match status" value="1"/>
</dbReference>
<dbReference type="PANTHER" id="PTHR45833">
    <property type="entry name" value="METHIONINE SYNTHASE"/>
    <property type="match status" value="1"/>
</dbReference>
<evidence type="ECO:0000259" key="4">
    <source>
        <dbReference type="PROSITE" id="PS51332"/>
    </source>
</evidence>
<dbReference type="GO" id="GO:0008705">
    <property type="term" value="F:methionine synthase activity"/>
    <property type="evidence" value="ECO:0007669"/>
    <property type="project" value="TreeGrafter"/>
</dbReference>
<dbReference type="RefSeq" id="WP_070365577.1">
    <property type="nucleotide sequence ID" value="NZ_CP016070.1"/>
</dbReference>
<dbReference type="FunFam" id="3.40.50.280:FF:000003">
    <property type="entry name" value="Dimethylamine methyltransferase corrinoid protein"/>
    <property type="match status" value="1"/>
</dbReference>
<reference evidence="7" key="3">
    <citation type="journal article" date="2017" name="ISME J.">
        <title>Discovery of anaerobic lithoheterotrophic haloarchaea, ubiquitous in hypersaline habitats.</title>
        <authorList>
            <person name="Sorokin D.Y."/>
            <person name="Messina E."/>
            <person name="Smedile F."/>
            <person name="Roman P."/>
            <person name="Damste J.S.S."/>
            <person name="Ciordia S."/>
            <person name="Mena M.C."/>
            <person name="Ferrer M."/>
            <person name="Golyshin P.N."/>
            <person name="Kublanov I.V."/>
            <person name="Samarov N.I."/>
            <person name="Toshchakov S.V."/>
            <person name="La Cono V."/>
            <person name="Yakimov M.M."/>
        </authorList>
    </citation>
    <scope>NUCLEOTIDE SEQUENCE</scope>
    <source>
        <strain evidence="7">HSR6</strain>
    </source>
</reference>
<evidence type="ECO:0000256" key="2">
    <source>
        <dbReference type="ARBA" id="ARBA00022723"/>
    </source>
</evidence>
<dbReference type="EMBL" id="CP016804">
    <property type="protein sequence ID" value="APE96254.1"/>
    <property type="molecule type" value="Genomic_DNA"/>
</dbReference>
<dbReference type="PROSITE" id="PS51332">
    <property type="entry name" value="B12_BINDING"/>
    <property type="match status" value="1"/>
</dbReference>
<evidence type="ECO:0000259" key="5">
    <source>
        <dbReference type="PROSITE" id="PS51337"/>
    </source>
</evidence>
<dbReference type="GO" id="GO:0050667">
    <property type="term" value="P:homocysteine metabolic process"/>
    <property type="evidence" value="ECO:0007669"/>
    <property type="project" value="TreeGrafter"/>
</dbReference>
<dbReference type="EMBL" id="CP016070">
    <property type="protein sequence ID" value="AOW80921.1"/>
    <property type="molecule type" value="Genomic_DNA"/>
</dbReference>
<dbReference type="KEGG" id="halh:HTSR_1752"/>
<dbReference type="InterPro" id="IPR050554">
    <property type="entry name" value="Met_Synthase/Corrinoid"/>
</dbReference>
<feature type="domain" description="B12-binding N-terminal" evidence="5">
    <location>
        <begin position="4"/>
        <end position="98"/>
    </location>
</feature>
<dbReference type="GO" id="GO:0015948">
    <property type="term" value="P:methanogenesis"/>
    <property type="evidence" value="ECO:0007669"/>
    <property type="project" value="InterPro"/>
</dbReference>
<evidence type="ECO:0000313" key="8">
    <source>
        <dbReference type="Proteomes" id="UP000185608"/>
    </source>
</evidence>
<reference evidence="9" key="2">
    <citation type="submission" date="2016-08" db="EMBL/GenBank/DDBJ databases">
        <title>Discovery of first anaerobic lithoheterotrophic haloarchae widely represented in hypersaline habitats.</title>
        <authorList>
            <person name="Sorokin D.Y."/>
            <person name="Kublanov I.V."/>
            <person name="Roman P."/>
            <person name="Sinninghe Damste J.S."/>
            <person name="Golyshin P.N."/>
            <person name="Rojo D."/>
            <person name="Ciordia S."/>
            <person name="Mena Md.C."/>
            <person name="Ferrer M."/>
            <person name="Smedile F."/>
            <person name="Messina E."/>
            <person name="La Cono V."/>
            <person name="Yakimov M.M."/>
        </authorList>
    </citation>
    <scope>NUCLEOTIDE SEQUENCE [LARGE SCALE GENOMIC DNA]</scope>
    <source>
        <strain evidence="9">HSR6</strain>
    </source>
</reference>
<organism evidence="6 8">
    <name type="scientific">Halodesulfurarchaeum formicicum</name>
    <dbReference type="NCBI Taxonomy" id="1873524"/>
    <lineage>
        <taxon>Archaea</taxon>
        <taxon>Methanobacteriati</taxon>
        <taxon>Methanobacteriota</taxon>
        <taxon>Stenosarchaea group</taxon>
        <taxon>Halobacteria</taxon>
        <taxon>Halobacteriales</taxon>
        <taxon>Halobacteriaceae</taxon>
        <taxon>Halodesulfurarchaeum</taxon>
    </lineage>
</organism>
<accession>A0A1D8S6F4</accession>
<dbReference type="Gene3D" id="1.10.1240.10">
    <property type="entry name" value="Methionine synthase domain"/>
    <property type="match status" value="1"/>
</dbReference>
<dbReference type="CDD" id="cd02070">
    <property type="entry name" value="corrinoid_protein_B12-BD"/>
    <property type="match status" value="1"/>
</dbReference>
<dbReference type="GO" id="GO:0032259">
    <property type="term" value="P:methylation"/>
    <property type="evidence" value="ECO:0007669"/>
    <property type="project" value="UniProtKB-KW"/>
</dbReference>
<dbReference type="InterPro" id="IPR012741">
    <property type="entry name" value="Corrinoid_p"/>
</dbReference>
<comment type="similarity">
    <text evidence="1">Belongs to the methylamine corrinoid protein family.</text>
</comment>
<dbReference type="GO" id="GO:0050897">
    <property type="term" value="F:cobalt ion binding"/>
    <property type="evidence" value="ECO:0007669"/>
    <property type="project" value="InterPro"/>
</dbReference>
<keyword evidence="2" id="KW-0479">Metal-binding</keyword>
<dbReference type="GO" id="GO:0031419">
    <property type="term" value="F:cobalamin binding"/>
    <property type="evidence" value="ECO:0007669"/>
    <property type="project" value="InterPro"/>
</dbReference>
<dbReference type="SUPFAM" id="SSF52242">
    <property type="entry name" value="Cobalamin (vitamin B12)-binding domain"/>
    <property type="match status" value="1"/>
</dbReference>